<keyword evidence="2" id="KW-1133">Transmembrane helix</keyword>
<organism evidence="3 4">
    <name type="scientific">Caerostris darwini</name>
    <dbReference type="NCBI Taxonomy" id="1538125"/>
    <lineage>
        <taxon>Eukaryota</taxon>
        <taxon>Metazoa</taxon>
        <taxon>Ecdysozoa</taxon>
        <taxon>Arthropoda</taxon>
        <taxon>Chelicerata</taxon>
        <taxon>Arachnida</taxon>
        <taxon>Araneae</taxon>
        <taxon>Araneomorphae</taxon>
        <taxon>Entelegynae</taxon>
        <taxon>Araneoidea</taxon>
        <taxon>Araneidae</taxon>
        <taxon>Caerostris</taxon>
    </lineage>
</organism>
<dbReference type="Proteomes" id="UP001054837">
    <property type="component" value="Unassembled WGS sequence"/>
</dbReference>
<evidence type="ECO:0008006" key="5">
    <source>
        <dbReference type="Google" id="ProtNLM"/>
    </source>
</evidence>
<proteinExistence type="predicted"/>
<evidence type="ECO:0000313" key="3">
    <source>
        <dbReference type="EMBL" id="GIY18213.1"/>
    </source>
</evidence>
<sequence>MDIHMLPIHRRWSSRAKSLLNCKYGQRRMGTVQQKEGRRKKRRNPGLPPLPHFVFSPLIFAFPVSFLHIMLAGVRKRYYANRHTASADGHCQQDRENSNGKHACLT</sequence>
<keyword evidence="2" id="KW-0812">Transmembrane</keyword>
<feature type="transmembrane region" description="Helical" evidence="2">
    <location>
        <begin position="53"/>
        <end position="74"/>
    </location>
</feature>
<evidence type="ECO:0000256" key="2">
    <source>
        <dbReference type="SAM" id="Phobius"/>
    </source>
</evidence>
<feature type="region of interest" description="Disordered" evidence="1">
    <location>
        <begin position="28"/>
        <end position="47"/>
    </location>
</feature>
<accession>A0AAV4RDS1</accession>
<evidence type="ECO:0000256" key="1">
    <source>
        <dbReference type="SAM" id="MobiDB-lite"/>
    </source>
</evidence>
<reference evidence="3 4" key="1">
    <citation type="submission" date="2021-06" db="EMBL/GenBank/DDBJ databases">
        <title>Caerostris darwini draft genome.</title>
        <authorList>
            <person name="Kono N."/>
            <person name="Arakawa K."/>
        </authorList>
    </citation>
    <scope>NUCLEOTIDE SEQUENCE [LARGE SCALE GENOMIC DNA]</scope>
</reference>
<protein>
    <recommendedName>
        <fullName evidence="5">Transmembrane protein</fullName>
    </recommendedName>
</protein>
<keyword evidence="2" id="KW-0472">Membrane</keyword>
<dbReference type="AlphaFoldDB" id="A0AAV4RDS1"/>
<evidence type="ECO:0000313" key="4">
    <source>
        <dbReference type="Proteomes" id="UP001054837"/>
    </source>
</evidence>
<comment type="caution">
    <text evidence="3">The sequence shown here is derived from an EMBL/GenBank/DDBJ whole genome shotgun (WGS) entry which is preliminary data.</text>
</comment>
<feature type="region of interest" description="Disordered" evidence="1">
    <location>
        <begin position="86"/>
        <end position="106"/>
    </location>
</feature>
<keyword evidence="4" id="KW-1185">Reference proteome</keyword>
<dbReference type="EMBL" id="BPLQ01005872">
    <property type="protein sequence ID" value="GIY18213.1"/>
    <property type="molecule type" value="Genomic_DNA"/>
</dbReference>
<gene>
    <name evidence="3" type="ORF">CDAR_40441</name>
</gene>
<name>A0AAV4RDS1_9ARAC</name>